<dbReference type="Gene3D" id="1.20.58.1930">
    <property type="match status" value="1"/>
</dbReference>
<evidence type="ECO:0008006" key="7">
    <source>
        <dbReference type="Google" id="ProtNLM"/>
    </source>
</evidence>
<dbReference type="Proteomes" id="UP000030690">
    <property type="component" value="Unassembled WGS sequence"/>
</dbReference>
<name>A0A024UXJ9_PLAFA</name>
<proteinExistence type="predicted"/>
<gene>
    <name evidence="5" type="ORF">PFFVO_06096</name>
</gene>
<keyword evidence="2" id="KW-0472">Membrane</keyword>
<protein>
    <recommendedName>
        <fullName evidence="7">Duffy-binding-like domain-containing protein</fullName>
    </recommendedName>
</protein>
<keyword evidence="2" id="KW-0812">Transmembrane</keyword>
<feature type="region of interest" description="Disordered" evidence="1">
    <location>
        <begin position="201"/>
        <end position="316"/>
    </location>
</feature>
<dbReference type="SUPFAM" id="SSF140924">
    <property type="entry name" value="Duffy binding domain-like"/>
    <property type="match status" value="1"/>
</dbReference>
<reference evidence="5 6" key="2">
    <citation type="submission" date="2013-02" db="EMBL/GenBank/DDBJ databases">
        <title>The Genome Sequence of Plasmodium falciparum Vietnam Oak-Knoll (FVO).</title>
        <authorList>
            <consortium name="The Broad Institute Genome Sequencing Platform"/>
            <consortium name="The Broad Institute Genome Sequencing Center for Infectious Disease"/>
            <person name="Neafsey D."/>
            <person name="Cheeseman I."/>
            <person name="Volkman S."/>
            <person name="Adams J."/>
            <person name="Walker B."/>
            <person name="Young S.K."/>
            <person name="Zeng Q."/>
            <person name="Gargeya S."/>
            <person name="Fitzgerald M."/>
            <person name="Haas B."/>
            <person name="Abouelleil A."/>
            <person name="Alvarado L."/>
            <person name="Arachchi H.M."/>
            <person name="Berlin A.M."/>
            <person name="Chapman S.B."/>
            <person name="Dewar J."/>
            <person name="Goldberg J."/>
            <person name="Griggs A."/>
            <person name="Gujja S."/>
            <person name="Hansen M."/>
            <person name="Howarth C."/>
            <person name="Imamovic A."/>
            <person name="Larimer J."/>
            <person name="McCowan C."/>
            <person name="Murphy C."/>
            <person name="Neiman D."/>
            <person name="Pearson M."/>
            <person name="Priest M."/>
            <person name="Roberts A."/>
            <person name="Saif S."/>
            <person name="Shea T."/>
            <person name="Sisk P."/>
            <person name="Sykes S."/>
            <person name="Wortman J."/>
            <person name="Nusbaum C."/>
            <person name="Birren B."/>
        </authorList>
    </citation>
    <scope>NUCLEOTIDE SEQUENCE [LARGE SCALE GENOMIC DNA]</scope>
    <source>
        <strain evidence="6">Vietnam Oak-Knoll (FVO)</strain>
    </source>
</reference>
<dbReference type="EMBL" id="KI925367">
    <property type="protein sequence ID" value="ETW14992.1"/>
    <property type="molecule type" value="Genomic_DNA"/>
</dbReference>
<evidence type="ECO:0000256" key="2">
    <source>
        <dbReference type="SAM" id="Phobius"/>
    </source>
</evidence>
<sequence>MVVSDNSGKEFNGLEACRGANIFKGIRNDEWICGEFCGVHVCALKKKDTKGQESGKKYIIMKELLQRWLENFFEDYNRINAKISGCTKNGEVSKCIKGCIEKWVQEKTTEWQKINDTYIQEYTKNNAGGNTLTNFLEILIPKIDLTNDKKKIKDLPAFLKLYGCNCAGRAENSKEDDVVLCLLENLKKEIEQCNSVENSVEISGDQTKTACEKSPAPVEDDDEEPYEDLLLQETEENQVKPPEICPAQPPQPEIEGSCDPAPTTEPEETVPSSEETNNEQVPDTESETKPLAPTPPATPRPLPKPKPPKPDLPPALKNAMLSSTIMWSIGIGFAAFTYFFLK</sequence>
<dbReference type="Pfam" id="PF03011">
    <property type="entry name" value="PFEMP"/>
    <property type="match status" value="1"/>
</dbReference>
<organism evidence="5 6">
    <name type="scientific">Plasmodium falciparum Vietnam Oak-Knoll</name>
    <name type="common">FVO</name>
    <dbReference type="NCBI Taxonomy" id="1036723"/>
    <lineage>
        <taxon>Eukaryota</taxon>
        <taxon>Sar</taxon>
        <taxon>Alveolata</taxon>
        <taxon>Apicomplexa</taxon>
        <taxon>Aconoidasida</taxon>
        <taxon>Haemosporida</taxon>
        <taxon>Plasmodiidae</taxon>
        <taxon>Plasmodium</taxon>
        <taxon>Plasmodium (Laverania)</taxon>
    </lineage>
</organism>
<feature type="domain" description="Cysteine-rich interdomain region 1 gamma" evidence="4">
    <location>
        <begin position="1"/>
        <end position="46"/>
    </location>
</feature>
<dbReference type="InterPro" id="IPR004258">
    <property type="entry name" value="DBL"/>
</dbReference>
<evidence type="ECO:0000313" key="5">
    <source>
        <dbReference type="EMBL" id="ETW14992.1"/>
    </source>
</evidence>
<evidence type="ECO:0000259" key="3">
    <source>
        <dbReference type="Pfam" id="PF03011"/>
    </source>
</evidence>
<feature type="domain" description="Duffy-binding-like" evidence="3">
    <location>
        <begin position="64"/>
        <end position="197"/>
    </location>
</feature>
<feature type="compositionally biased region" description="Pro residues" evidence="1">
    <location>
        <begin position="243"/>
        <end position="252"/>
    </location>
</feature>
<evidence type="ECO:0000256" key="1">
    <source>
        <dbReference type="SAM" id="MobiDB-lite"/>
    </source>
</evidence>
<feature type="transmembrane region" description="Helical" evidence="2">
    <location>
        <begin position="319"/>
        <end position="341"/>
    </location>
</feature>
<dbReference type="InterPro" id="IPR041480">
    <property type="entry name" value="CIDR1_gamma"/>
</dbReference>
<evidence type="ECO:0000313" key="6">
    <source>
        <dbReference type="Proteomes" id="UP000030690"/>
    </source>
</evidence>
<reference evidence="5 6" key="1">
    <citation type="submission" date="2013-02" db="EMBL/GenBank/DDBJ databases">
        <title>The Genome Annotation of Plasmodium falciparum Vietnam Oak-Knoll (FVO).</title>
        <authorList>
            <consortium name="The Broad Institute Genome Sequencing Platform"/>
            <consortium name="The Broad Institute Genome Sequencing Center for Infectious Disease"/>
            <person name="Neafsey D."/>
            <person name="Hoffman S."/>
            <person name="Volkman S."/>
            <person name="Rosenthal P."/>
            <person name="Walker B."/>
            <person name="Young S.K."/>
            <person name="Zeng Q."/>
            <person name="Gargeya S."/>
            <person name="Fitzgerald M."/>
            <person name="Haas B."/>
            <person name="Abouelleil A."/>
            <person name="Allen A.W."/>
            <person name="Alvarado L."/>
            <person name="Arachchi H.M."/>
            <person name="Berlin A.M."/>
            <person name="Chapman S.B."/>
            <person name="Gainer-Dewar J."/>
            <person name="Goldberg J."/>
            <person name="Griggs A."/>
            <person name="Gujja S."/>
            <person name="Hansen M."/>
            <person name="Howarth C."/>
            <person name="Imamovic A."/>
            <person name="Ireland A."/>
            <person name="Larimer J."/>
            <person name="McCowan C."/>
            <person name="Murphy C."/>
            <person name="Pearson M."/>
            <person name="Poon T.W."/>
            <person name="Priest M."/>
            <person name="Roberts A."/>
            <person name="Saif S."/>
            <person name="Shea T."/>
            <person name="Sisk P."/>
            <person name="Sykes S."/>
            <person name="Wortman J."/>
            <person name="Nusbaum C."/>
            <person name="Birren B."/>
        </authorList>
    </citation>
    <scope>NUCLEOTIDE SEQUENCE [LARGE SCALE GENOMIC DNA]</scope>
    <source>
        <strain evidence="6">Vietnam Oak-Knoll (FVO)</strain>
    </source>
</reference>
<keyword evidence="2" id="KW-1133">Transmembrane helix</keyword>
<feature type="compositionally biased region" description="Acidic residues" evidence="1">
    <location>
        <begin position="218"/>
        <end position="227"/>
    </location>
</feature>
<feature type="compositionally biased region" description="Low complexity" evidence="1">
    <location>
        <begin position="260"/>
        <end position="279"/>
    </location>
</feature>
<accession>A0A024UXJ9</accession>
<feature type="non-terminal residue" evidence="5">
    <location>
        <position position="342"/>
    </location>
</feature>
<evidence type="ECO:0000259" key="4">
    <source>
        <dbReference type="Pfam" id="PF18562"/>
    </source>
</evidence>
<dbReference type="Pfam" id="PF18562">
    <property type="entry name" value="CIDR1_gamma"/>
    <property type="match status" value="1"/>
</dbReference>
<feature type="compositionally biased region" description="Pro residues" evidence="1">
    <location>
        <begin position="292"/>
        <end position="313"/>
    </location>
</feature>
<dbReference type="AlphaFoldDB" id="A0A024UXJ9"/>